<protein>
    <submittedName>
        <fullName evidence="1">Uncharacterized protein</fullName>
    </submittedName>
</protein>
<reference evidence="2" key="1">
    <citation type="journal article" date="2023" name="G3 (Bethesda)">
        <title>Genome assembly and association tests identify interacting loci associated with vigor, precocity, and sex in interspecific pistachio rootstocks.</title>
        <authorList>
            <person name="Palmer W."/>
            <person name="Jacygrad E."/>
            <person name="Sagayaradj S."/>
            <person name="Cavanaugh K."/>
            <person name="Han R."/>
            <person name="Bertier L."/>
            <person name="Beede B."/>
            <person name="Kafkas S."/>
            <person name="Golino D."/>
            <person name="Preece J."/>
            <person name="Michelmore R."/>
        </authorList>
    </citation>
    <scope>NUCLEOTIDE SEQUENCE [LARGE SCALE GENOMIC DNA]</scope>
</reference>
<accession>A0ACC0YBY9</accession>
<sequence>MLQVETSIFAMSFKEPPSSMPSEIDSSSCEINLDHKRTFISSVQQLDFAVTVSALLGVPFPFGSIGRVSPELYALGAGTWNLERVNVGNCSNRLKVEEWMQNYCNVLCVNSWQVKRYIDVYSASSVIGFSLEDLLHISDLYAQAEENQSCCSRKLLSNRDEICNSSLAYLKSEIDAYSNFLLSVAELARSKWTEFNLEMMGIGLGIMLISLVVHILAIKRMKNSFGVSLSSCGDLEISLRLLFACFIVMIRACSFLSNSFILEEGKVANFLLATTVIFKFRYSIKRGKMLKEVGTCNL</sequence>
<organism evidence="1 2">
    <name type="scientific">Pistacia integerrima</name>
    <dbReference type="NCBI Taxonomy" id="434235"/>
    <lineage>
        <taxon>Eukaryota</taxon>
        <taxon>Viridiplantae</taxon>
        <taxon>Streptophyta</taxon>
        <taxon>Embryophyta</taxon>
        <taxon>Tracheophyta</taxon>
        <taxon>Spermatophyta</taxon>
        <taxon>Magnoliopsida</taxon>
        <taxon>eudicotyledons</taxon>
        <taxon>Gunneridae</taxon>
        <taxon>Pentapetalae</taxon>
        <taxon>rosids</taxon>
        <taxon>malvids</taxon>
        <taxon>Sapindales</taxon>
        <taxon>Anacardiaceae</taxon>
        <taxon>Pistacia</taxon>
    </lineage>
</organism>
<evidence type="ECO:0000313" key="2">
    <source>
        <dbReference type="Proteomes" id="UP001163603"/>
    </source>
</evidence>
<keyword evidence="2" id="KW-1185">Reference proteome</keyword>
<proteinExistence type="predicted"/>
<name>A0ACC0YBY9_9ROSI</name>
<comment type="caution">
    <text evidence="1">The sequence shown here is derived from an EMBL/GenBank/DDBJ whole genome shotgun (WGS) entry which is preliminary data.</text>
</comment>
<gene>
    <name evidence="1" type="ORF">Pint_24144</name>
</gene>
<dbReference type="Proteomes" id="UP001163603">
    <property type="component" value="Chromosome 7"/>
</dbReference>
<evidence type="ECO:0000313" key="1">
    <source>
        <dbReference type="EMBL" id="KAJ0034438.1"/>
    </source>
</evidence>
<dbReference type="EMBL" id="CM047742">
    <property type="protein sequence ID" value="KAJ0034438.1"/>
    <property type="molecule type" value="Genomic_DNA"/>
</dbReference>